<protein>
    <recommendedName>
        <fullName evidence="3">Protein GrpE</fullName>
    </recommendedName>
    <alternativeName>
        <fullName evidence="3">HSP-70 cofactor</fullName>
    </alternativeName>
</protein>
<comment type="function">
    <text evidence="3">Participates actively in the response to hyperosmotic and heat shock by preventing the aggregation of stress-denatured proteins, in association with DnaK and GrpE. It is the nucleotide exchange factor for DnaK and may function as a thermosensor. Unfolded proteins bind initially to DnaJ; upon interaction with the DnaJ-bound protein, DnaK hydrolyzes its bound ATP, resulting in the formation of a stable complex. GrpE releases ADP from DnaK; ATP binding to DnaK triggers the release of the substrate protein, thus completing the reaction cycle. Several rounds of ATP-dependent interactions between DnaJ, DnaK and GrpE are required for fully efficient folding.</text>
</comment>
<keyword evidence="3" id="KW-0346">Stress response</keyword>
<dbReference type="Gene3D" id="2.30.22.10">
    <property type="entry name" value="Head domain of nucleotide exchange factor GrpE"/>
    <property type="match status" value="1"/>
</dbReference>
<sequence>MSGDTHSDTAHDAQQAQSSNGGAAPVQDGGAAGARPEEAAARPPADDVVSEAADAEKERLRAELESSRRRVDELARAYQALNRDKEEFKQRLTRERERMLDVERGNVAGVLLEAIDELDRALSMSGQDGSALSNGVRMIRDSLLAKVQGMGIERVKVVGLPYDPNVAEATDMEITTSPDDDQKVVEEFRAAYRMKDRIIRPARVKVAKYVAPASA</sequence>
<comment type="subunit">
    <text evidence="3">Homodimer.</text>
</comment>
<dbReference type="SUPFAM" id="SSF58014">
    <property type="entry name" value="Coiled-coil domain of nucleotide exchange factor GrpE"/>
    <property type="match status" value="1"/>
</dbReference>
<dbReference type="RefSeq" id="WP_206716715.1">
    <property type="nucleotide sequence ID" value="NZ_CP071091.1"/>
</dbReference>
<reference evidence="6 7" key="1">
    <citation type="submission" date="2021-02" db="EMBL/GenBank/DDBJ databases">
        <title>De Novo genome assembly of isolated myxobacteria.</title>
        <authorList>
            <person name="Stevens D.C."/>
        </authorList>
    </citation>
    <scope>NUCLEOTIDE SEQUENCE [LARGE SCALE GENOMIC DNA]</scope>
    <source>
        <strain evidence="6 7">SCHIC003</strain>
    </source>
</reference>
<feature type="compositionally biased region" description="Basic and acidic residues" evidence="5">
    <location>
        <begin position="1"/>
        <end position="11"/>
    </location>
</feature>
<keyword evidence="7" id="KW-1185">Reference proteome</keyword>
<dbReference type="EMBL" id="CP071091">
    <property type="protein sequence ID" value="QSQ14971.1"/>
    <property type="molecule type" value="Genomic_DNA"/>
</dbReference>
<evidence type="ECO:0000313" key="6">
    <source>
        <dbReference type="EMBL" id="QSQ14971.1"/>
    </source>
</evidence>
<dbReference type="PRINTS" id="PR00773">
    <property type="entry name" value="GRPEPROTEIN"/>
</dbReference>
<dbReference type="PANTHER" id="PTHR21237:SF23">
    <property type="entry name" value="GRPE PROTEIN HOMOLOG, MITOCHONDRIAL"/>
    <property type="match status" value="1"/>
</dbReference>
<dbReference type="PANTHER" id="PTHR21237">
    <property type="entry name" value="GRPE PROTEIN"/>
    <property type="match status" value="1"/>
</dbReference>
<dbReference type="HAMAP" id="MF_01151">
    <property type="entry name" value="GrpE"/>
    <property type="match status" value="1"/>
</dbReference>
<evidence type="ECO:0000256" key="4">
    <source>
        <dbReference type="RuleBase" id="RU004478"/>
    </source>
</evidence>
<evidence type="ECO:0000313" key="7">
    <source>
        <dbReference type="Proteomes" id="UP000663090"/>
    </source>
</evidence>
<evidence type="ECO:0000256" key="1">
    <source>
        <dbReference type="ARBA" id="ARBA00009054"/>
    </source>
</evidence>
<dbReference type="CDD" id="cd00446">
    <property type="entry name" value="GrpE"/>
    <property type="match status" value="1"/>
</dbReference>
<keyword evidence="3" id="KW-0963">Cytoplasm</keyword>
<dbReference type="SUPFAM" id="SSF51064">
    <property type="entry name" value="Head domain of nucleotide exchange factor GrpE"/>
    <property type="match status" value="1"/>
</dbReference>
<dbReference type="InterPro" id="IPR000740">
    <property type="entry name" value="GrpE"/>
</dbReference>
<proteinExistence type="inferred from homology"/>
<feature type="region of interest" description="Disordered" evidence="5">
    <location>
        <begin position="1"/>
        <end position="68"/>
    </location>
</feature>
<gene>
    <name evidence="3" type="primary">grpE</name>
    <name evidence="6" type="ORF">JY572_02485</name>
</gene>
<evidence type="ECO:0000256" key="3">
    <source>
        <dbReference type="HAMAP-Rule" id="MF_01151"/>
    </source>
</evidence>
<evidence type="ECO:0000256" key="5">
    <source>
        <dbReference type="SAM" id="MobiDB-lite"/>
    </source>
</evidence>
<dbReference type="InterPro" id="IPR009012">
    <property type="entry name" value="GrpE_head"/>
</dbReference>
<organism evidence="6 7">
    <name type="scientific">Myxococcus landrumensis</name>
    <dbReference type="NCBI Taxonomy" id="2813577"/>
    <lineage>
        <taxon>Bacteria</taxon>
        <taxon>Pseudomonadati</taxon>
        <taxon>Myxococcota</taxon>
        <taxon>Myxococcia</taxon>
        <taxon>Myxococcales</taxon>
        <taxon>Cystobacterineae</taxon>
        <taxon>Myxococcaceae</taxon>
        <taxon>Myxococcus</taxon>
    </lineage>
</organism>
<dbReference type="Gene3D" id="3.90.20.20">
    <property type="match status" value="1"/>
</dbReference>
<dbReference type="Pfam" id="PF01025">
    <property type="entry name" value="GrpE"/>
    <property type="match status" value="1"/>
</dbReference>
<dbReference type="Proteomes" id="UP000663090">
    <property type="component" value="Chromosome"/>
</dbReference>
<dbReference type="InterPro" id="IPR013805">
    <property type="entry name" value="GrpE_CC"/>
</dbReference>
<comment type="similarity">
    <text evidence="1 3 4">Belongs to the GrpE family.</text>
</comment>
<feature type="compositionally biased region" description="Basic and acidic residues" evidence="5">
    <location>
        <begin position="54"/>
        <end position="68"/>
    </location>
</feature>
<keyword evidence="2 3" id="KW-0143">Chaperone</keyword>
<feature type="compositionally biased region" description="Low complexity" evidence="5">
    <location>
        <begin position="41"/>
        <end position="52"/>
    </location>
</feature>
<comment type="subcellular location">
    <subcellularLocation>
        <location evidence="3">Cytoplasm</location>
    </subcellularLocation>
</comment>
<evidence type="ECO:0000256" key="2">
    <source>
        <dbReference type="ARBA" id="ARBA00023186"/>
    </source>
</evidence>
<feature type="compositionally biased region" description="Low complexity" evidence="5">
    <location>
        <begin position="13"/>
        <end position="24"/>
    </location>
</feature>
<accession>A0ABX7NC41</accession>
<name>A0ABX7NC41_9BACT</name>